<gene>
    <name evidence="1" type="ORF">LIER_13532</name>
</gene>
<name>A0AAV3PYZ9_LITER</name>
<dbReference type="EMBL" id="BAABME010002746">
    <property type="protein sequence ID" value="GAA0155916.1"/>
    <property type="molecule type" value="Genomic_DNA"/>
</dbReference>
<dbReference type="SUPFAM" id="SSF56672">
    <property type="entry name" value="DNA/RNA polymerases"/>
    <property type="match status" value="1"/>
</dbReference>
<organism evidence="1 2">
    <name type="scientific">Lithospermum erythrorhizon</name>
    <name type="common">Purple gromwell</name>
    <name type="synonym">Lithospermum officinale var. erythrorhizon</name>
    <dbReference type="NCBI Taxonomy" id="34254"/>
    <lineage>
        <taxon>Eukaryota</taxon>
        <taxon>Viridiplantae</taxon>
        <taxon>Streptophyta</taxon>
        <taxon>Embryophyta</taxon>
        <taxon>Tracheophyta</taxon>
        <taxon>Spermatophyta</taxon>
        <taxon>Magnoliopsida</taxon>
        <taxon>eudicotyledons</taxon>
        <taxon>Gunneridae</taxon>
        <taxon>Pentapetalae</taxon>
        <taxon>asterids</taxon>
        <taxon>lamiids</taxon>
        <taxon>Boraginales</taxon>
        <taxon>Boraginaceae</taxon>
        <taxon>Boraginoideae</taxon>
        <taxon>Lithospermeae</taxon>
        <taxon>Lithospermum</taxon>
    </lineage>
</organism>
<dbReference type="AlphaFoldDB" id="A0AAV3PYZ9"/>
<keyword evidence="2" id="KW-1185">Reference proteome</keyword>
<reference evidence="1 2" key="1">
    <citation type="submission" date="2024-01" db="EMBL/GenBank/DDBJ databases">
        <title>The complete chloroplast genome sequence of Lithospermum erythrorhizon: insights into the phylogenetic relationship among Boraginaceae species and the maternal lineages of purple gromwells.</title>
        <authorList>
            <person name="Okada T."/>
            <person name="Watanabe K."/>
        </authorList>
    </citation>
    <scope>NUCLEOTIDE SEQUENCE [LARGE SCALE GENOMIC DNA]</scope>
</reference>
<dbReference type="CDD" id="cd01647">
    <property type="entry name" value="RT_LTR"/>
    <property type="match status" value="1"/>
</dbReference>
<dbReference type="Gene3D" id="3.10.10.10">
    <property type="entry name" value="HIV Type 1 Reverse Transcriptase, subunit A, domain 1"/>
    <property type="match status" value="1"/>
</dbReference>
<accession>A0AAV3PYZ9</accession>
<evidence type="ECO:0000313" key="2">
    <source>
        <dbReference type="Proteomes" id="UP001454036"/>
    </source>
</evidence>
<comment type="caution">
    <text evidence="1">The sequence shown here is derived from an EMBL/GenBank/DDBJ whole genome shotgun (WGS) entry which is preliminary data.</text>
</comment>
<dbReference type="InterPro" id="IPR053134">
    <property type="entry name" value="RNA-dir_DNA_polymerase"/>
</dbReference>
<sequence length="205" mass="23676">MCVPWRFQRRVTRRGGRMKRSIVSRSMREIRPSSSKLELHWGQSTRPCSSKSSGNIGISSHGNKRICPGSIRRCHFTGYMLICIISPSSKRSRPSRRRRAIQSEEVDKLLGANEIQELLFPMWLANIVLVPKPNRTWRMCVDFTSINKACPKDCYPLPNIDRLVDSSAWYKVVDFVDAFRGYDQIFMAEEDVENTAFVTEYGVYC</sequence>
<dbReference type="InterPro" id="IPR043502">
    <property type="entry name" value="DNA/RNA_pol_sf"/>
</dbReference>
<dbReference type="PANTHER" id="PTHR24559:SF430">
    <property type="entry name" value="RNA-DIRECTED DNA POLYMERASE"/>
    <property type="match status" value="1"/>
</dbReference>
<proteinExistence type="predicted"/>
<dbReference type="PANTHER" id="PTHR24559">
    <property type="entry name" value="TRANSPOSON TY3-I GAG-POL POLYPROTEIN"/>
    <property type="match status" value="1"/>
</dbReference>
<evidence type="ECO:0000313" key="1">
    <source>
        <dbReference type="EMBL" id="GAA0155916.1"/>
    </source>
</evidence>
<dbReference type="Proteomes" id="UP001454036">
    <property type="component" value="Unassembled WGS sequence"/>
</dbReference>
<protein>
    <submittedName>
        <fullName evidence="1">Uncharacterized protein</fullName>
    </submittedName>
</protein>